<organism evidence="12 13">
    <name type="scientific">Paenibacillus germinis</name>
    <dbReference type="NCBI Taxonomy" id="2654979"/>
    <lineage>
        <taxon>Bacteria</taxon>
        <taxon>Bacillati</taxon>
        <taxon>Bacillota</taxon>
        <taxon>Bacilli</taxon>
        <taxon>Bacillales</taxon>
        <taxon>Paenibacillaceae</taxon>
        <taxon>Paenibacillus</taxon>
    </lineage>
</organism>
<dbReference type="PANTHER" id="PTHR10314">
    <property type="entry name" value="CYSTATHIONINE BETA-SYNTHASE"/>
    <property type="match status" value="1"/>
</dbReference>
<reference evidence="12 13" key="1">
    <citation type="submission" date="2019-10" db="EMBL/GenBank/DDBJ databases">
        <title>Description of Paenibacillus choica sp. nov.</title>
        <authorList>
            <person name="Carlier A."/>
            <person name="Qi S."/>
        </authorList>
    </citation>
    <scope>NUCLEOTIDE SEQUENCE [LARGE SCALE GENOMIC DNA]</scope>
    <source>
        <strain evidence="12 13">LMG 31460</strain>
    </source>
</reference>
<feature type="domain" description="Tryptophan synthase beta chain-like PALP" evidence="11">
    <location>
        <begin position="8"/>
        <end position="296"/>
    </location>
</feature>
<dbReference type="InterPro" id="IPR050214">
    <property type="entry name" value="Cys_Synth/Cystath_Beta-Synth"/>
</dbReference>
<comment type="catalytic activity">
    <reaction evidence="9 10">
        <text>O-acetyl-L-serine + hydrogen sulfide = L-cysteine + acetate</text>
        <dbReference type="Rhea" id="RHEA:14829"/>
        <dbReference type="ChEBI" id="CHEBI:29919"/>
        <dbReference type="ChEBI" id="CHEBI:30089"/>
        <dbReference type="ChEBI" id="CHEBI:35235"/>
        <dbReference type="ChEBI" id="CHEBI:58340"/>
        <dbReference type="EC" id="2.5.1.47"/>
    </reaction>
</comment>
<evidence type="ECO:0000256" key="7">
    <source>
        <dbReference type="ARBA" id="ARBA00022898"/>
    </source>
</evidence>
<protein>
    <recommendedName>
        <fullName evidence="4 10">Cysteine synthase</fullName>
        <ecNumber evidence="4 10">2.5.1.47</ecNumber>
    </recommendedName>
</protein>
<dbReference type="RefSeq" id="WP_171690705.1">
    <property type="nucleotide sequence ID" value="NZ_WHOC01000088.1"/>
</dbReference>
<dbReference type="NCBIfam" id="TIGR01139">
    <property type="entry name" value="cysK"/>
    <property type="match status" value="1"/>
</dbReference>
<evidence type="ECO:0000256" key="1">
    <source>
        <dbReference type="ARBA" id="ARBA00001933"/>
    </source>
</evidence>
<dbReference type="InterPro" id="IPR001926">
    <property type="entry name" value="TrpB-like_PALP"/>
</dbReference>
<keyword evidence="6 10" id="KW-0808">Transferase</keyword>
<dbReference type="Proteomes" id="UP000658690">
    <property type="component" value="Unassembled WGS sequence"/>
</dbReference>
<evidence type="ECO:0000313" key="12">
    <source>
        <dbReference type="EMBL" id="NOU87538.1"/>
    </source>
</evidence>
<dbReference type="SUPFAM" id="SSF53686">
    <property type="entry name" value="Tryptophan synthase beta subunit-like PLP-dependent enzymes"/>
    <property type="match status" value="1"/>
</dbReference>
<dbReference type="InterPro" id="IPR001216">
    <property type="entry name" value="P-phosphate_BS"/>
</dbReference>
<evidence type="ECO:0000256" key="9">
    <source>
        <dbReference type="ARBA" id="ARBA00047931"/>
    </source>
</evidence>
<dbReference type="Pfam" id="PF00291">
    <property type="entry name" value="PALP"/>
    <property type="match status" value="1"/>
</dbReference>
<keyword evidence="7 10" id="KW-0663">Pyridoxal phosphate</keyword>
<evidence type="ECO:0000256" key="3">
    <source>
        <dbReference type="ARBA" id="ARBA00007103"/>
    </source>
</evidence>
<keyword evidence="13" id="KW-1185">Reference proteome</keyword>
<evidence type="ECO:0000256" key="4">
    <source>
        <dbReference type="ARBA" id="ARBA00012681"/>
    </source>
</evidence>
<comment type="cofactor">
    <cofactor evidence="1 10">
        <name>pyridoxal 5'-phosphate</name>
        <dbReference type="ChEBI" id="CHEBI:597326"/>
    </cofactor>
</comment>
<dbReference type="InterPro" id="IPR005856">
    <property type="entry name" value="Cys_synth"/>
</dbReference>
<evidence type="ECO:0000256" key="2">
    <source>
        <dbReference type="ARBA" id="ARBA00004962"/>
    </source>
</evidence>
<dbReference type="EC" id="2.5.1.47" evidence="4 10"/>
<evidence type="ECO:0000259" key="11">
    <source>
        <dbReference type="Pfam" id="PF00291"/>
    </source>
</evidence>
<comment type="caution">
    <text evidence="12">The sequence shown here is derived from an EMBL/GenBank/DDBJ whole genome shotgun (WGS) entry which is preliminary data.</text>
</comment>
<gene>
    <name evidence="12" type="primary">cysK</name>
    <name evidence="12" type="ORF">GC102_17410</name>
</gene>
<dbReference type="EMBL" id="WHOC01000088">
    <property type="protein sequence ID" value="NOU87538.1"/>
    <property type="molecule type" value="Genomic_DNA"/>
</dbReference>
<proteinExistence type="inferred from homology"/>
<accession>A0ABX1Z2A7</accession>
<dbReference type="PROSITE" id="PS00901">
    <property type="entry name" value="CYS_SYNTHASE"/>
    <property type="match status" value="1"/>
</dbReference>
<name>A0ABX1Z2A7_9BACL</name>
<sequence>MARLVQSITELIGDTPLVRLNRVVPEGSAEIYVKLEYQNPGASVKDRIAISMIEVAEQEGILKPGDTIVEPTSGNTGIGIALVAAAKGYKAILVMPETMSLERRNLLRAYGAQLVLTPGAEGMKGAIKRAEELQAENPSYFIPQQFKNLANVKVHRETTGPEIVEAINAHDGKLDAFIAGIGTGGTITGAGGVLKENFPNIKIYAIEPAASPVLSGGKPGPHKIQGIGAGFVPDILNTSIYDEIIAVENEDAFETSRRVAKEEGILGGISSGAAIFAALKVAKELGAGNRVVAVIPSNGERYLSTPLYQFEEQ</sequence>
<keyword evidence="5 10" id="KW-0028">Amino-acid biosynthesis</keyword>
<evidence type="ECO:0000313" key="13">
    <source>
        <dbReference type="Proteomes" id="UP000658690"/>
    </source>
</evidence>
<comment type="pathway">
    <text evidence="2">Amino-acid biosynthesis; L-cysteine biosynthesis; L-cysteine from L-serine: step 2/2.</text>
</comment>
<evidence type="ECO:0000256" key="6">
    <source>
        <dbReference type="ARBA" id="ARBA00022679"/>
    </source>
</evidence>
<comment type="similarity">
    <text evidence="3 10">Belongs to the cysteine synthase/cystathionine beta-synthase family.</text>
</comment>
<dbReference type="InterPro" id="IPR036052">
    <property type="entry name" value="TrpB-like_PALP_sf"/>
</dbReference>
<dbReference type="Gene3D" id="3.40.50.1100">
    <property type="match status" value="2"/>
</dbReference>
<evidence type="ECO:0000256" key="5">
    <source>
        <dbReference type="ARBA" id="ARBA00022605"/>
    </source>
</evidence>
<keyword evidence="8 10" id="KW-0198">Cysteine biosynthesis</keyword>
<dbReference type="GO" id="GO:0004124">
    <property type="term" value="F:cysteine synthase activity"/>
    <property type="evidence" value="ECO:0007669"/>
    <property type="project" value="UniProtKB-EC"/>
</dbReference>
<dbReference type="NCBIfam" id="TIGR01136">
    <property type="entry name" value="cysKM"/>
    <property type="match status" value="1"/>
</dbReference>
<dbReference type="CDD" id="cd01561">
    <property type="entry name" value="CBS_like"/>
    <property type="match status" value="1"/>
</dbReference>
<evidence type="ECO:0000256" key="10">
    <source>
        <dbReference type="RuleBase" id="RU003985"/>
    </source>
</evidence>
<dbReference type="InterPro" id="IPR005859">
    <property type="entry name" value="CysK"/>
</dbReference>
<evidence type="ECO:0000256" key="8">
    <source>
        <dbReference type="ARBA" id="ARBA00023192"/>
    </source>
</evidence>